<keyword evidence="3" id="KW-0804">Transcription</keyword>
<dbReference type="PANTHER" id="PTHR38445">
    <property type="entry name" value="HTH-TYPE TRANSCRIPTIONAL REPRESSOR YTRA"/>
    <property type="match status" value="1"/>
</dbReference>
<dbReference type="InterPro" id="IPR036388">
    <property type="entry name" value="WH-like_DNA-bd_sf"/>
</dbReference>
<comment type="caution">
    <text evidence="5">The sequence shown here is derived from an EMBL/GenBank/DDBJ whole genome shotgun (WGS) entry which is preliminary data.</text>
</comment>
<sequence length="150" mass="17135">MYLFSISLLTKIVILYIFNIYRITGGGVRVNIFLNNSSGIPLYEQLSEQIKNQILSGSLKKEEPMPSMRALAASLRVSVITTKRSYEDLAREGFLYSVPAKGYFVADVNFKKIEKSIKKSIEEKLKEVCGQAKKINLNAEDLYEILRRIY</sequence>
<dbReference type="HOGENOM" id="CLU_017584_10_4_12"/>
<evidence type="ECO:0000256" key="1">
    <source>
        <dbReference type="ARBA" id="ARBA00023015"/>
    </source>
</evidence>
<dbReference type="SUPFAM" id="SSF46785">
    <property type="entry name" value="Winged helix' DNA-binding domain"/>
    <property type="match status" value="1"/>
</dbReference>
<evidence type="ECO:0000313" key="5">
    <source>
        <dbReference type="EMBL" id="EMB33500.1"/>
    </source>
</evidence>
<dbReference type="GO" id="GO:0003700">
    <property type="term" value="F:DNA-binding transcription factor activity"/>
    <property type="evidence" value="ECO:0007669"/>
    <property type="project" value="InterPro"/>
</dbReference>
<keyword evidence="2" id="KW-0238">DNA-binding</keyword>
<dbReference type="CDD" id="cd07377">
    <property type="entry name" value="WHTH_GntR"/>
    <property type="match status" value="1"/>
</dbReference>
<proteinExistence type="predicted"/>
<dbReference type="PATRIC" id="fig|999432.5.peg.1367"/>
<protein>
    <recommendedName>
        <fullName evidence="4">HTH gntR-type domain-containing protein</fullName>
    </recommendedName>
</protein>
<dbReference type="RefSeq" id="WP_002684381.1">
    <property type="nucleotide sequence ID" value="NZ_CM001795.1"/>
</dbReference>
<dbReference type="InterPro" id="IPR000524">
    <property type="entry name" value="Tscrpt_reg_HTH_GntR"/>
</dbReference>
<dbReference type="PROSITE" id="PS50949">
    <property type="entry name" value="HTH_GNTR"/>
    <property type="match status" value="1"/>
</dbReference>
<feature type="domain" description="HTH gntR-type" evidence="4">
    <location>
        <begin position="40"/>
        <end position="108"/>
    </location>
</feature>
<dbReference type="Gene3D" id="1.10.10.10">
    <property type="entry name" value="Winged helix-like DNA-binding domain superfamily/Winged helix DNA-binding domain"/>
    <property type="match status" value="1"/>
</dbReference>
<organism evidence="5">
    <name type="scientific">Treponema denticola H-22</name>
    <dbReference type="NCBI Taxonomy" id="999432"/>
    <lineage>
        <taxon>Bacteria</taxon>
        <taxon>Pseudomonadati</taxon>
        <taxon>Spirochaetota</taxon>
        <taxon>Spirochaetia</taxon>
        <taxon>Spirochaetales</taxon>
        <taxon>Treponemataceae</taxon>
        <taxon>Treponema</taxon>
    </lineage>
</organism>
<gene>
    <name evidence="5" type="ORF">HMPREF9726_01314</name>
</gene>
<dbReference type="AlphaFoldDB" id="A0A0E2E508"/>
<dbReference type="GO" id="GO:0003677">
    <property type="term" value="F:DNA binding"/>
    <property type="evidence" value="ECO:0007669"/>
    <property type="project" value="UniProtKB-KW"/>
</dbReference>
<name>A0A0E2E508_TREDN</name>
<accession>A0A0E2E508</accession>
<dbReference type="Pfam" id="PF00392">
    <property type="entry name" value="GntR"/>
    <property type="match status" value="1"/>
</dbReference>
<dbReference type="EMBL" id="AGDV01000011">
    <property type="protein sequence ID" value="EMB33500.1"/>
    <property type="molecule type" value="Genomic_DNA"/>
</dbReference>
<evidence type="ECO:0000259" key="4">
    <source>
        <dbReference type="PROSITE" id="PS50949"/>
    </source>
</evidence>
<dbReference type="SMART" id="SM00345">
    <property type="entry name" value="HTH_GNTR"/>
    <property type="match status" value="1"/>
</dbReference>
<dbReference type="Proteomes" id="UP000011705">
    <property type="component" value="Chromosome"/>
</dbReference>
<keyword evidence="1" id="KW-0805">Transcription regulation</keyword>
<dbReference type="InterPro" id="IPR036390">
    <property type="entry name" value="WH_DNA-bd_sf"/>
</dbReference>
<dbReference type="PANTHER" id="PTHR38445:SF7">
    <property type="entry name" value="GNTR-FAMILY TRANSCRIPTIONAL REGULATOR"/>
    <property type="match status" value="1"/>
</dbReference>
<reference evidence="5" key="1">
    <citation type="submission" date="2012-01" db="EMBL/GenBank/DDBJ databases">
        <title>The Genome Sequence of Treponema denticola H-22.</title>
        <authorList>
            <consortium name="The Broad Institute Genome Sequencing Platform"/>
            <person name="Earl A."/>
            <person name="Ward D."/>
            <person name="Feldgarden M."/>
            <person name="Gevers D."/>
            <person name="Blanton J.M."/>
            <person name="Fenno C.J."/>
            <person name="Baranova O.V."/>
            <person name="Mathney J."/>
            <person name="Dewhirst F.E."/>
            <person name="Izard J."/>
            <person name="Young S.K."/>
            <person name="Zeng Q."/>
            <person name="Gargeya S."/>
            <person name="Fitzgerald M."/>
            <person name="Haas B."/>
            <person name="Abouelleil A."/>
            <person name="Alvarado L."/>
            <person name="Arachchi H.M."/>
            <person name="Berlin A."/>
            <person name="Chapman S.B."/>
            <person name="Gearin G."/>
            <person name="Goldberg J."/>
            <person name="Griggs A."/>
            <person name="Gujja S."/>
            <person name="Hansen M."/>
            <person name="Heiman D."/>
            <person name="Howarth C."/>
            <person name="Larimer J."/>
            <person name="Lui A."/>
            <person name="MacDonald P.J.P."/>
            <person name="McCowen C."/>
            <person name="Montmayeur A."/>
            <person name="Murphy C."/>
            <person name="Neiman D."/>
            <person name="Pearson M."/>
            <person name="Priest M."/>
            <person name="Roberts A."/>
            <person name="Saif S."/>
            <person name="Shea T."/>
            <person name="Sisk P."/>
            <person name="Stolte C."/>
            <person name="Sykes S."/>
            <person name="Wortman J."/>
            <person name="Nusbaum C."/>
            <person name="Birren B."/>
        </authorList>
    </citation>
    <scope>NUCLEOTIDE SEQUENCE [LARGE SCALE GENOMIC DNA]</scope>
    <source>
        <strain evidence="5">H-22</strain>
    </source>
</reference>
<evidence type="ECO:0000256" key="2">
    <source>
        <dbReference type="ARBA" id="ARBA00023125"/>
    </source>
</evidence>
<evidence type="ECO:0000256" key="3">
    <source>
        <dbReference type="ARBA" id="ARBA00023163"/>
    </source>
</evidence>